<dbReference type="EMBL" id="CP080598">
    <property type="protein sequence ID" value="QYX31602.1"/>
    <property type="molecule type" value="Genomic_DNA"/>
</dbReference>
<dbReference type="RefSeq" id="WP_220609624.1">
    <property type="nucleotide sequence ID" value="NZ_CP080598.1"/>
</dbReference>
<organism evidence="1 2">
    <name type="scientific">Sphaerospermopsis torques-reginae ITEP-024</name>
    <dbReference type="NCBI Taxonomy" id="984208"/>
    <lineage>
        <taxon>Bacteria</taxon>
        <taxon>Bacillati</taxon>
        <taxon>Cyanobacteriota</taxon>
        <taxon>Cyanophyceae</taxon>
        <taxon>Nostocales</taxon>
        <taxon>Aphanizomenonaceae</taxon>
        <taxon>Sphaerospermopsis</taxon>
        <taxon>Sphaerospermopsis torques-reginae</taxon>
    </lineage>
</organism>
<accession>A0ABX8WYX5</accession>
<keyword evidence="2" id="KW-1185">Reference proteome</keyword>
<proteinExistence type="predicted"/>
<gene>
    <name evidence="1" type="ORF">K2F26_22905</name>
</gene>
<protein>
    <submittedName>
        <fullName evidence="1">Uncharacterized protein</fullName>
    </submittedName>
</protein>
<evidence type="ECO:0000313" key="1">
    <source>
        <dbReference type="EMBL" id="QYX31602.1"/>
    </source>
</evidence>
<name>A0ABX8WYX5_9CYAN</name>
<sequence length="75" mass="8694">MMETITINVEHEVAKAYREAEVNKQQKLSLIVKLFFQPDFANKTLSQVMEEIADKAEKRGLTPEILQEILDDEDE</sequence>
<reference evidence="1 2" key="1">
    <citation type="journal article" date="2022" name="J. Am. Chem. Soc.">
        <title>Biosynthesis of Guanitoxin Enables Global Environmental Detection in Freshwater Cyanobacteria.</title>
        <authorList>
            <person name="Lima S.T."/>
            <person name="Fallon T.R."/>
            <person name="Cordoza J.L."/>
            <person name="Chekan J.R."/>
            <person name="Delbaje E."/>
            <person name="Hopiavuori A.R."/>
            <person name="Alvarenga D.O."/>
            <person name="Wood S.M."/>
            <person name="Luhavaya H."/>
            <person name="Baumgartner J.T."/>
            <person name="Dorr F.A."/>
            <person name="Etchegaray A."/>
            <person name="Pinto E."/>
            <person name="McKinnie S.M.K."/>
            <person name="Fiore M.F."/>
            <person name="Moore B.S."/>
        </authorList>
    </citation>
    <scope>NUCLEOTIDE SEQUENCE [LARGE SCALE GENOMIC DNA]</scope>
    <source>
        <strain evidence="1 2">ITEP-024</strain>
    </source>
</reference>
<evidence type="ECO:0000313" key="2">
    <source>
        <dbReference type="Proteomes" id="UP000826540"/>
    </source>
</evidence>
<dbReference type="Proteomes" id="UP000826540">
    <property type="component" value="Chromosome"/>
</dbReference>